<evidence type="ECO:0000313" key="2">
    <source>
        <dbReference type="EMBL" id="SDE12507.1"/>
    </source>
</evidence>
<protein>
    <submittedName>
        <fullName evidence="2">Uncharacterized protein</fullName>
    </submittedName>
</protein>
<dbReference type="EMBL" id="FMZO01000022">
    <property type="protein sequence ID" value="SDE12507.1"/>
    <property type="molecule type" value="Genomic_DNA"/>
</dbReference>
<reference evidence="3" key="1">
    <citation type="submission" date="2016-10" db="EMBL/GenBank/DDBJ databases">
        <authorList>
            <person name="Varghese N."/>
            <person name="Submissions S."/>
        </authorList>
    </citation>
    <scope>NUCLEOTIDE SEQUENCE [LARGE SCALE GENOMIC DNA]</scope>
    <source>
        <strain evidence="3">DSM 25811 / CCM 8410 / LMG 26954 / E90</strain>
    </source>
</reference>
<keyword evidence="3" id="KW-1185">Reference proteome</keyword>
<feature type="coiled-coil region" evidence="1">
    <location>
        <begin position="3"/>
        <end position="37"/>
    </location>
</feature>
<sequence>MDKREKLAVMDKVLRELEDLKNSETAVLKKIAQVEAENINLGVGVLELALPDIHENINTTIEQVGEVISRFTDHRNQFSKDHKLEEPEDQPSAG</sequence>
<keyword evidence="1" id="KW-0175">Coiled coil</keyword>
<dbReference type="RefSeq" id="WP_090393088.1">
    <property type="nucleotide sequence ID" value="NZ_FMZO01000022.1"/>
</dbReference>
<proteinExistence type="predicted"/>
<evidence type="ECO:0000313" key="3">
    <source>
        <dbReference type="Proteomes" id="UP000198757"/>
    </source>
</evidence>
<dbReference type="AlphaFoldDB" id="A0A1G7ADG3"/>
<evidence type="ECO:0000256" key="1">
    <source>
        <dbReference type="SAM" id="Coils"/>
    </source>
</evidence>
<name>A0A1G7ADG3_NIADE</name>
<gene>
    <name evidence="2" type="ORF">SAMN04487894_12244</name>
</gene>
<organism evidence="2 3">
    <name type="scientific">Niabella drilacis (strain DSM 25811 / CCM 8410 / CCUG 62505 / LMG 26954 / E90)</name>
    <dbReference type="NCBI Taxonomy" id="1285928"/>
    <lineage>
        <taxon>Bacteria</taxon>
        <taxon>Pseudomonadati</taxon>
        <taxon>Bacteroidota</taxon>
        <taxon>Chitinophagia</taxon>
        <taxon>Chitinophagales</taxon>
        <taxon>Chitinophagaceae</taxon>
        <taxon>Niabella</taxon>
    </lineage>
</organism>
<dbReference type="Proteomes" id="UP000198757">
    <property type="component" value="Unassembled WGS sequence"/>
</dbReference>
<accession>A0A1G7ADG3</accession>
<dbReference type="OrthoDB" id="675448at2"/>